<dbReference type="OrthoDB" id="2914098at2"/>
<gene>
    <name evidence="1" type="ORF">E3U55_09140</name>
</gene>
<proteinExistence type="predicted"/>
<accession>A0A4Y8IN09</accession>
<dbReference type="Proteomes" id="UP000297975">
    <property type="component" value="Unassembled WGS sequence"/>
</dbReference>
<dbReference type="EMBL" id="SOPW01000008">
    <property type="protein sequence ID" value="TFB21465.1"/>
    <property type="molecule type" value="Genomic_DNA"/>
</dbReference>
<name>A0A4Y8IN09_9BACI</name>
<protein>
    <submittedName>
        <fullName evidence="1">Uncharacterized protein</fullName>
    </submittedName>
</protein>
<evidence type="ECO:0000313" key="1">
    <source>
        <dbReference type="EMBL" id="TFB21465.1"/>
    </source>
</evidence>
<organism evidence="1 2">
    <name type="scientific">Filobacillus milosensis</name>
    <dbReference type="NCBI Taxonomy" id="94137"/>
    <lineage>
        <taxon>Bacteria</taxon>
        <taxon>Bacillati</taxon>
        <taxon>Bacillota</taxon>
        <taxon>Bacilli</taxon>
        <taxon>Bacillales</taxon>
        <taxon>Bacillaceae</taxon>
        <taxon>Filobacillus</taxon>
    </lineage>
</organism>
<keyword evidence="2" id="KW-1185">Reference proteome</keyword>
<comment type="caution">
    <text evidence="1">The sequence shown here is derived from an EMBL/GenBank/DDBJ whole genome shotgun (WGS) entry which is preliminary data.</text>
</comment>
<dbReference type="RefSeq" id="WP_134340129.1">
    <property type="nucleotide sequence ID" value="NZ_SOPW01000008.1"/>
</dbReference>
<sequence length="121" mass="14696">MQQTNYSRKPMENEIVEFHHEDYQFIITRFKRINWKQYKGFSQYQYFLFVFDKRLAKINKENSLIEVFNTEIRDNVYATFEDLTQNIDAVLSEYILGDAAIFECLKLVEKLNPIYLDKDEE</sequence>
<reference evidence="1 2" key="1">
    <citation type="submission" date="2019-03" db="EMBL/GenBank/DDBJ databases">
        <authorList>
            <person name="He R.-H."/>
        </authorList>
    </citation>
    <scope>NUCLEOTIDE SEQUENCE [LARGE SCALE GENOMIC DNA]</scope>
    <source>
        <strain evidence="2">SH 714</strain>
    </source>
</reference>
<evidence type="ECO:0000313" key="2">
    <source>
        <dbReference type="Proteomes" id="UP000297975"/>
    </source>
</evidence>
<dbReference type="AlphaFoldDB" id="A0A4Y8IN09"/>